<evidence type="ECO:0000313" key="1">
    <source>
        <dbReference type="EMBL" id="VDK21471.1"/>
    </source>
</evidence>
<reference evidence="3" key="1">
    <citation type="submission" date="2017-02" db="UniProtKB">
        <authorList>
            <consortium name="WormBaseParasite"/>
        </authorList>
    </citation>
    <scope>IDENTIFICATION</scope>
</reference>
<evidence type="ECO:0000313" key="3">
    <source>
        <dbReference type="WBParaSite" id="TASK_0000066701-mRNA-1"/>
    </source>
</evidence>
<dbReference type="OrthoDB" id="6268372at2759"/>
<accession>A0A0R3VTT0</accession>
<protein>
    <submittedName>
        <fullName evidence="1 3">Uncharacterized protein</fullName>
    </submittedName>
</protein>
<name>A0A0R3VTT0_TAEAS</name>
<dbReference type="AlphaFoldDB" id="A0A0R3VTT0"/>
<dbReference type="WBParaSite" id="TASK_0000066701-mRNA-1">
    <property type="protein sequence ID" value="TASK_0000066701-mRNA-1"/>
    <property type="gene ID" value="TASK_0000066701"/>
</dbReference>
<dbReference type="Proteomes" id="UP000282613">
    <property type="component" value="Unassembled WGS sequence"/>
</dbReference>
<proteinExistence type="predicted"/>
<sequence length="82" mass="9099">MPKKNVKESLIPPLDFVAPVSVGKIPFNNEFIQCTAKHPPVKTVVSEEQPPWVKRRCPLVPPVTPPPVLHSGKVLVCETPQR</sequence>
<dbReference type="EMBL" id="UYRS01000094">
    <property type="protein sequence ID" value="VDK21471.1"/>
    <property type="molecule type" value="Genomic_DNA"/>
</dbReference>
<gene>
    <name evidence="1" type="ORF">TASK_LOCUS668</name>
</gene>
<evidence type="ECO:0000313" key="2">
    <source>
        <dbReference type="Proteomes" id="UP000282613"/>
    </source>
</evidence>
<keyword evidence="2" id="KW-1185">Reference proteome</keyword>
<reference evidence="1 2" key="2">
    <citation type="submission" date="2018-11" db="EMBL/GenBank/DDBJ databases">
        <authorList>
            <consortium name="Pathogen Informatics"/>
        </authorList>
    </citation>
    <scope>NUCLEOTIDE SEQUENCE [LARGE SCALE GENOMIC DNA]</scope>
</reference>
<organism evidence="3">
    <name type="scientific">Taenia asiatica</name>
    <name type="common">Asian tapeworm</name>
    <dbReference type="NCBI Taxonomy" id="60517"/>
    <lineage>
        <taxon>Eukaryota</taxon>
        <taxon>Metazoa</taxon>
        <taxon>Spiralia</taxon>
        <taxon>Lophotrochozoa</taxon>
        <taxon>Platyhelminthes</taxon>
        <taxon>Cestoda</taxon>
        <taxon>Eucestoda</taxon>
        <taxon>Cyclophyllidea</taxon>
        <taxon>Taeniidae</taxon>
        <taxon>Taenia</taxon>
    </lineage>
</organism>